<gene>
    <name evidence="1" type="ORF">GGR22_002397</name>
</gene>
<name>A0ABR6DRB7_9FLAO</name>
<proteinExistence type="predicted"/>
<dbReference type="Proteomes" id="UP000555003">
    <property type="component" value="Unassembled WGS sequence"/>
</dbReference>
<keyword evidence="2" id="KW-1185">Reference proteome</keyword>
<organism evidence="1 2">
    <name type="scientific">Flavobacterium gossypii</name>
    <dbReference type="NCBI Taxonomy" id="1646119"/>
    <lineage>
        <taxon>Bacteria</taxon>
        <taxon>Pseudomonadati</taxon>
        <taxon>Bacteroidota</taxon>
        <taxon>Flavobacteriia</taxon>
        <taxon>Flavobacteriales</taxon>
        <taxon>Flavobacteriaceae</taxon>
        <taxon>Flavobacterium</taxon>
    </lineage>
</organism>
<comment type="caution">
    <text evidence="1">The sequence shown here is derived from an EMBL/GenBank/DDBJ whole genome shotgun (WGS) entry which is preliminary data.</text>
</comment>
<evidence type="ECO:0000313" key="2">
    <source>
        <dbReference type="Proteomes" id="UP000555003"/>
    </source>
</evidence>
<sequence length="85" mass="9749">MPLENNFNSLIEFFLSVESAAQRQAMAEQIIVSLHEIRQEIEDTRLHGIAIEILANDIRQYSGELSDMEREILKFEISLVADMIA</sequence>
<reference evidence="1 2" key="1">
    <citation type="submission" date="2020-08" db="EMBL/GenBank/DDBJ databases">
        <title>Genomic Encyclopedia of Type Strains, Phase IV (KMG-IV): sequencing the most valuable type-strain genomes for metagenomic binning, comparative biology and taxonomic classification.</title>
        <authorList>
            <person name="Goeker M."/>
        </authorList>
    </citation>
    <scope>NUCLEOTIDE SEQUENCE [LARGE SCALE GENOMIC DNA]</scope>
    <source>
        <strain evidence="1 2">DSM 100397</strain>
    </source>
</reference>
<accession>A0ABR6DRB7</accession>
<dbReference type="RefSeq" id="WP_182493815.1">
    <property type="nucleotide sequence ID" value="NZ_JACJIS010000002.1"/>
</dbReference>
<dbReference type="EMBL" id="JACJIS010000002">
    <property type="protein sequence ID" value="MBA9074230.1"/>
    <property type="molecule type" value="Genomic_DNA"/>
</dbReference>
<protein>
    <submittedName>
        <fullName evidence="1">tRNA(Glu) U13 pseudouridine synthase TruD</fullName>
    </submittedName>
</protein>
<evidence type="ECO:0000313" key="1">
    <source>
        <dbReference type="EMBL" id="MBA9074230.1"/>
    </source>
</evidence>